<keyword evidence="3 7" id="KW-0808">Transferase</keyword>
<keyword evidence="2 7" id="KW-0489">Methyltransferase</keyword>
<dbReference type="Proteomes" id="UP000263517">
    <property type="component" value="Unassembled WGS sequence"/>
</dbReference>
<dbReference type="PANTHER" id="PTHR46098">
    <property type="entry name" value="TRNA (CYTOSINE(38)-C(5))-METHYLTRANSFERASE"/>
    <property type="match status" value="1"/>
</dbReference>
<dbReference type="AlphaFoldDB" id="A0A350P5H2"/>
<comment type="caution">
    <text evidence="8">The sequence shown here is derived from an EMBL/GenBank/DDBJ whole genome shotgun (WGS) entry which is preliminary data.</text>
</comment>
<dbReference type="GO" id="GO:0032259">
    <property type="term" value="P:methylation"/>
    <property type="evidence" value="ECO:0007669"/>
    <property type="project" value="UniProtKB-KW"/>
</dbReference>
<keyword evidence="5" id="KW-0680">Restriction system</keyword>
<evidence type="ECO:0000256" key="1">
    <source>
        <dbReference type="ARBA" id="ARBA00011975"/>
    </source>
</evidence>
<dbReference type="GO" id="GO:0003886">
    <property type="term" value="F:DNA (cytosine-5-)-methyltransferase activity"/>
    <property type="evidence" value="ECO:0007669"/>
    <property type="project" value="UniProtKB-EC"/>
</dbReference>
<evidence type="ECO:0000256" key="5">
    <source>
        <dbReference type="ARBA" id="ARBA00022747"/>
    </source>
</evidence>
<dbReference type="InterPro" id="IPR029063">
    <property type="entry name" value="SAM-dependent_MTases_sf"/>
</dbReference>
<reference evidence="8 9" key="1">
    <citation type="journal article" date="2018" name="Nat. Biotechnol.">
        <title>A standardized bacterial taxonomy based on genome phylogeny substantially revises the tree of life.</title>
        <authorList>
            <person name="Parks D.H."/>
            <person name="Chuvochina M."/>
            <person name="Waite D.W."/>
            <person name="Rinke C."/>
            <person name="Skarshewski A."/>
            <person name="Chaumeil P.A."/>
            <person name="Hugenholtz P."/>
        </authorList>
    </citation>
    <scope>NUCLEOTIDE SEQUENCE [LARGE SCALE GENOMIC DNA]</scope>
    <source>
        <strain evidence="8">UBA11978</strain>
    </source>
</reference>
<accession>A0A350P5H2</accession>
<evidence type="ECO:0000256" key="2">
    <source>
        <dbReference type="ARBA" id="ARBA00022603"/>
    </source>
</evidence>
<dbReference type="SUPFAM" id="SSF53335">
    <property type="entry name" value="S-adenosyl-L-methionine-dependent methyltransferases"/>
    <property type="match status" value="1"/>
</dbReference>
<dbReference type="EMBL" id="DNAN01000445">
    <property type="protein sequence ID" value="HAW76539.1"/>
    <property type="molecule type" value="Genomic_DNA"/>
</dbReference>
<dbReference type="PROSITE" id="PS00094">
    <property type="entry name" value="C5_MTASE_1"/>
    <property type="match status" value="1"/>
</dbReference>
<organism evidence="8 9">
    <name type="scientific">Alteromonas australica</name>
    <dbReference type="NCBI Taxonomy" id="589873"/>
    <lineage>
        <taxon>Bacteria</taxon>
        <taxon>Pseudomonadati</taxon>
        <taxon>Pseudomonadota</taxon>
        <taxon>Gammaproteobacteria</taxon>
        <taxon>Alteromonadales</taxon>
        <taxon>Alteromonadaceae</taxon>
        <taxon>Alteromonas/Salinimonas group</taxon>
        <taxon>Alteromonas</taxon>
    </lineage>
</organism>
<comment type="similarity">
    <text evidence="7">Belongs to the class I-like SAM-binding methyltransferase superfamily. C5-methyltransferase family.</text>
</comment>
<evidence type="ECO:0000256" key="4">
    <source>
        <dbReference type="ARBA" id="ARBA00022691"/>
    </source>
</evidence>
<dbReference type="Gene3D" id="3.40.50.150">
    <property type="entry name" value="Vaccinia Virus protein VP39"/>
    <property type="match status" value="1"/>
</dbReference>
<dbReference type="Pfam" id="PF00145">
    <property type="entry name" value="DNA_methylase"/>
    <property type="match status" value="1"/>
</dbReference>
<dbReference type="InterPro" id="IPR001525">
    <property type="entry name" value="C5_MeTfrase"/>
</dbReference>
<comment type="catalytic activity">
    <reaction evidence="6">
        <text>a 2'-deoxycytidine in DNA + S-adenosyl-L-methionine = a 5-methyl-2'-deoxycytidine in DNA + S-adenosyl-L-homocysteine + H(+)</text>
        <dbReference type="Rhea" id="RHEA:13681"/>
        <dbReference type="Rhea" id="RHEA-COMP:11369"/>
        <dbReference type="Rhea" id="RHEA-COMP:11370"/>
        <dbReference type="ChEBI" id="CHEBI:15378"/>
        <dbReference type="ChEBI" id="CHEBI:57856"/>
        <dbReference type="ChEBI" id="CHEBI:59789"/>
        <dbReference type="ChEBI" id="CHEBI:85452"/>
        <dbReference type="ChEBI" id="CHEBI:85454"/>
        <dbReference type="EC" id="2.1.1.37"/>
    </reaction>
</comment>
<feature type="non-terminal residue" evidence="8">
    <location>
        <position position="116"/>
    </location>
</feature>
<evidence type="ECO:0000313" key="9">
    <source>
        <dbReference type="Proteomes" id="UP000263517"/>
    </source>
</evidence>
<dbReference type="PANTHER" id="PTHR46098:SF1">
    <property type="entry name" value="TRNA (CYTOSINE(38)-C(5))-METHYLTRANSFERASE"/>
    <property type="match status" value="1"/>
</dbReference>
<evidence type="ECO:0000313" key="8">
    <source>
        <dbReference type="EMBL" id="HAW76539.1"/>
    </source>
</evidence>
<dbReference type="EC" id="2.1.1.37" evidence="1"/>
<dbReference type="GO" id="GO:0009307">
    <property type="term" value="P:DNA restriction-modification system"/>
    <property type="evidence" value="ECO:0007669"/>
    <property type="project" value="UniProtKB-KW"/>
</dbReference>
<feature type="active site" evidence="7">
    <location>
        <position position="89"/>
    </location>
</feature>
<sequence>MAEQKVGYEAQKSVLRHVDLCSGIGGFALGFQWAELSRPVLFCDIEPWSRKVLRKHWPDVPIAEDVKELANETDRLVPDCDILTAGYPCQPFSVAGDRRGTKDDRHIWPEIFTIIK</sequence>
<evidence type="ECO:0000256" key="3">
    <source>
        <dbReference type="ARBA" id="ARBA00022679"/>
    </source>
</evidence>
<dbReference type="PROSITE" id="PS51679">
    <property type="entry name" value="SAM_MT_C5"/>
    <property type="match status" value="1"/>
</dbReference>
<evidence type="ECO:0000256" key="6">
    <source>
        <dbReference type="ARBA" id="ARBA00047422"/>
    </source>
</evidence>
<dbReference type="InterPro" id="IPR050750">
    <property type="entry name" value="C5-MTase"/>
</dbReference>
<keyword evidence="4 7" id="KW-0949">S-adenosyl-L-methionine</keyword>
<proteinExistence type="inferred from homology"/>
<evidence type="ECO:0000256" key="7">
    <source>
        <dbReference type="PROSITE-ProRule" id="PRU01016"/>
    </source>
</evidence>
<name>A0A350P5H2_9ALTE</name>
<dbReference type="InterPro" id="IPR018117">
    <property type="entry name" value="C5_DNA_meth_AS"/>
</dbReference>
<protein>
    <recommendedName>
        <fullName evidence="1">DNA (cytosine-5-)-methyltransferase</fullName>
        <ecNumber evidence="1">2.1.1.37</ecNumber>
    </recommendedName>
</protein>
<gene>
    <name evidence="8" type="ORF">DCW74_12500</name>
</gene>